<accession>A0A2A9DMX8</accession>
<dbReference type="PANTHER" id="PTHR42734">
    <property type="entry name" value="METAL TRANSPORT SYSTEM ATP-BINDING PROTEIN TM_0124-RELATED"/>
    <property type="match status" value="1"/>
</dbReference>
<protein>
    <submittedName>
        <fullName evidence="5">Manganese/iron transport system ATP-binding protein</fullName>
    </submittedName>
</protein>
<reference evidence="5 6" key="1">
    <citation type="submission" date="2017-10" db="EMBL/GenBank/DDBJ databases">
        <title>Sequencing the genomes of 1000 actinobacteria strains.</title>
        <authorList>
            <person name="Klenk H.-P."/>
        </authorList>
    </citation>
    <scope>NUCLEOTIDE SEQUENCE [LARGE SCALE GENOMIC DNA]</scope>
    <source>
        <strain evidence="5 6">DSM 20688</strain>
    </source>
</reference>
<dbReference type="PROSITE" id="PS50893">
    <property type="entry name" value="ABC_TRANSPORTER_2"/>
    <property type="match status" value="1"/>
</dbReference>
<dbReference type="GO" id="GO:0016887">
    <property type="term" value="F:ATP hydrolysis activity"/>
    <property type="evidence" value="ECO:0007669"/>
    <property type="project" value="InterPro"/>
</dbReference>
<keyword evidence="3 5" id="KW-0067">ATP-binding</keyword>
<dbReference type="InterPro" id="IPR050153">
    <property type="entry name" value="Metal_Ion_Import_ABC"/>
</dbReference>
<gene>
    <name evidence="5" type="ORF">ATK06_0310</name>
</gene>
<evidence type="ECO:0000259" key="4">
    <source>
        <dbReference type="PROSITE" id="PS50893"/>
    </source>
</evidence>
<evidence type="ECO:0000313" key="6">
    <source>
        <dbReference type="Proteomes" id="UP000221653"/>
    </source>
</evidence>
<sequence>MTAPQKPVVEVEDLAVSYGTGAVFDDVSFQLYPGQFVGLLGPNGAGKTTLMRAMMGLIPHRGTATICGDTGKAARRHLGYVPQRHDVAWDFPITVAQTVRNALVARRPWWQLPGKKDQVAVDKSLSYVGLHDLSARPIAELSGGQRQRVLIARALVTEPRVLFLDEPFTGLDYPSVEALLDLFAQLAGEGTALMMSTHNLPEAVDACGHLMLFRGGVTAYGTFADVDSPELWQETFQVRSDSPLLRAINVAAPEVRNA</sequence>
<dbReference type="Gene3D" id="3.40.50.300">
    <property type="entry name" value="P-loop containing nucleotide triphosphate hydrolases"/>
    <property type="match status" value="1"/>
</dbReference>
<dbReference type="InterPro" id="IPR022508">
    <property type="entry name" value="ABC_trspt_anch-rpt_ATP-bd"/>
</dbReference>
<comment type="caution">
    <text evidence="5">The sequence shown here is derived from an EMBL/GenBank/DDBJ whole genome shotgun (WGS) entry which is preliminary data.</text>
</comment>
<proteinExistence type="predicted"/>
<organism evidence="5 6">
    <name type="scientific">Corynebacterium renale</name>
    <dbReference type="NCBI Taxonomy" id="1724"/>
    <lineage>
        <taxon>Bacteria</taxon>
        <taxon>Bacillati</taxon>
        <taxon>Actinomycetota</taxon>
        <taxon>Actinomycetes</taxon>
        <taxon>Mycobacteriales</taxon>
        <taxon>Corynebacteriaceae</taxon>
        <taxon>Corynebacterium</taxon>
    </lineage>
</organism>
<dbReference type="Proteomes" id="UP000221653">
    <property type="component" value="Unassembled WGS sequence"/>
</dbReference>
<dbReference type="Pfam" id="PF00005">
    <property type="entry name" value="ABC_tran"/>
    <property type="match status" value="1"/>
</dbReference>
<keyword evidence="6" id="KW-1185">Reference proteome</keyword>
<dbReference type="InterPro" id="IPR027417">
    <property type="entry name" value="P-loop_NTPase"/>
</dbReference>
<evidence type="ECO:0000313" key="5">
    <source>
        <dbReference type="EMBL" id="PFG27259.1"/>
    </source>
</evidence>
<dbReference type="CDD" id="cd03235">
    <property type="entry name" value="ABC_Metallic_Cations"/>
    <property type="match status" value="1"/>
</dbReference>
<dbReference type="InterPro" id="IPR003593">
    <property type="entry name" value="AAA+_ATPase"/>
</dbReference>
<evidence type="ECO:0000256" key="1">
    <source>
        <dbReference type="ARBA" id="ARBA00022448"/>
    </source>
</evidence>
<dbReference type="PROSITE" id="PS00211">
    <property type="entry name" value="ABC_TRANSPORTER_1"/>
    <property type="match status" value="1"/>
</dbReference>
<dbReference type="OrthoDB" id="5296765at2"/>
<dbReference type="GO" id="GO:0005524">
    <property type="term" value="F:ATP binding"/>
    <property type="evidence" value="ECO:0007669"/>
    <property type="project" value="UniProtKB-KW"/>
</dbReference>
<keyword evidence="2" id="KW-0547">Nucleotide-binding</keyword>
<name>A0A2A9DMX8_9CORY</name>
<dbReference type="InterPro" id="IPR003439">
    <property type="entry name" value="ABC_transporter-like_ATP-bd"/>
</dbReference>
<dbReference type="EMBL" id="PDJF01000001">
    <property type="protein sequence ID" value="PFG27259.1"/>
    <property type="molecule type" value="Genomic_DNA"/>
</dbReference>
<feature type="domain" description="ABC transporter" evidence="4">
    <location>
        <begin position="9"/>
        <end position="240"/>
    </location>
</feature>
<evidence type="ECO:0000256" key="3">
    <source>
        <dbReference type="ARBA" id="ARBA00022840"/>
    </source>
</evidence>
<dbReference type="RefSeq" id="WP_048379960.1">
    <property type="nucleotide sequence ID" value="NZ_LDYE01000006.1"/>
</dbReference>
<evidence type="ECO:0000256" key="2">
    <source>
        <dbReference type="ARBA" id="ARBA00022741"/>
    </source>
</evidence>
<dbReference type="NCBIfam" id="TIGR03771">
    <property type="entry name" value="anch_rpt_ABC"/>
    <property type="match status" value="1"/>
</dbReference>
<dbReference type="SMART" id="SM00382">
    <property type="entry name" value="AAA"/>
    <property type="match status" value="1"/>
</dbReference>
<keyword evidence="1" id="KW-0813">Transport</keyword>
<dbReference type="AlphaFoldDB" id="A0A2A9DMX8"/>
<dbReference type="SUPFAM" id="SSF52540">
    <property type="entry name" value="P-loop containing nucleoside triphosphate hydrolases"/>
    <property type="match status" value="1"/>
</dbReference>
<dbReference type="InterPro" id="IPR017871">
    <property type="entry name" value="ABC_transporter-like_CS"/>
</dbReference>
<dbReference type="STRING" id="1724.GCA_001044175_01591"/>